<dbReference type="SUPFAM" id="SSF56519">
    <property type="entry name" value="Penicillin binding protein dimerisation domain"/>
    <property type="match status" value="1"/>
</dbReference>
<evidence type="ECO:0000313" key="16">
    <source>
        <dbReference type="Proteomes" id="UP000178574"/>
    </source>
</evidence>
<name>A0A1G2K9B2_9BACT</name>
<keyword evidence="9" id="KW-0573">Peptidoglycan synthesis</keyword>
<dbReference type="Gene3D" id="3.40.710.10">
    <property type="entry name" value="DD-peptidase/beta-lactamase superfamily"/>
    <property type="match status" value="1"/>
</dbReference>
<keyword evidence="10" id="KW-1133">Transmembrane helix</keyword>
<evidence type="ECO:0000256" key="3">
    <source>
        <dbReference type="ARBA" id="ARBA00022475"/>
    </source>
</evidence>
<evidence type="ECO:0000256" key="2">
    <source>
        <dbReference type="ARBA" id="ARBA00004236"/>
    </source>
</evidence>
<evidence type="ECO:0000256" key="1">
    <source>
        <dbReference type="ARBA" id="ARBA00004167"/>
    </source>
</evidence>
<proteinExistence type="predicted"/>
<dbReference type="GO" id="GO:0005886">
    <property type="term" value="C:plasma membrane"/>
    <property type="evidence" value="ECO:0007669"/>
    <property type="project" value="UniProtKB-SubCell"/>
</dbReference>
<dbReference type="InterPro" id="IPR017790">
    <property type="entry name" value="Penicillin-binding_protein_2"/>
</dbReference>
<dbReference type="InterPro" id="IPR005311">
    <property type="entry name" value="PBP_dimer"/>
</dbReference>
<dbReference type="InterPro" id="IPR012338">
    <property type="entry name" value="Beta-lactam/transpept-like"/>
</dbReference>
<evidence type="ECO:0000313" key="15">
    <source>
        <dbReference type="EMBL" id="OGZ95131.1"/>
    </source>
</evidence>
<dbReference type="GO" id="GO:0008658">
    <property type="term" value="F:penicillin binding"/>
    <property type="evidence" value="ECO:0007669"/>
    <property type="project" value="InterPro"/>
</dbReference>
<evidence type="ECO:0000256" key="5">
    <source>
        <dbReference type="ARBA" id="ARBA00022670"/>
    </source>
</evidence>
<keyword evidence="12" id="KW-0961">Cell wall biogenesis/degradation</keyword>
<dbReference type="InterPro" id="IPR001460">
    <property type="entry name" value="PCN-bd_Tpept"/>
</dbReference>
<dbReference type="Gene3D" id="3.90.1310.10">
    <property type="entry name" value="Penicillin-binding protein 2a (Domain 2)"/>
    <property type="match status" value="1"/>
</dbReference>
<dbReference type="InterPro" id="IPR036138">
    <property type="entry name" value="PBP_dimer_sf"/>
</dbReference>
<protein>
    <submittedName>
        <fullName evidence="15">Penicillin-binding protein 2</fullName>
    </submittedName>
</protein>
<accession>A0A1G2K9B2</accession>
<comment type="caution">
    <text evidence="15">The sequence shown here is derived from an EMBL/GenBank/DDBJ whole genome shotgun (WGS) entry which is preliminary data.</text>
</comment>
<dbReference type="GO" id="GO:0071972">
    <property type="term" value="F:peptidoglycan L,D-transpeptidase activity"/>
    <property type="evidence" value="ECO:0007669"/>
    <property type="project" value="TreeGrafter"/>
</dbReference>
<keyword evidence="3" id="KW-1003">Cell membrane</keyword>
<keyword evidence="5" id="KW-0645">Protease</keyword>
<evidence type="ECO:0000256" key="8">
    <source>
        <dbReference type="ARBA" id="ARBA00022960"/>
    </source>
</evidence>
<dbReference type="GO" id="GO:0009002">
    <property type="term" value="F:serine-type D-Ala-D-Ala carboxypeptidase activity"/>
    <property type="evidence" value="ECO:0007669"/>
    <property type="project" value="InterPro"/>
</dbReference>
<dbReference type="PANTHER" id="PTHR30627">
    <property type="entry name" value="PEPTIDOGLYCAN D,D-TRANSPEPTIDASE"/>
    <property type="match status" value="1"/>
</dbReference>
<evidence type="ECO:0000256" key="10">
    <source>
        <dbReference type="ARBA" id="ARBA00022989"/>
    </source>
</evidence>
<evidence type="ECO:0000256" key="12">
    <source>
        <dbReference type="ARBA" id="ARBA00023316"/>
    </source>
</evidence>
<dbReference type="Pfam" id="PF00905">
    <property type="entry name" value="Transpeptidase"/>
    <property type="match status" value="1"/>
</dbReference>
<dbReference type="GO" id="GO:0006508">
    <property type="term" value="P:proteolysis"/>
    <property type="evidence" value="ECO:0007669"/>
    <property type="project" value="UniProtKB-KW"/>
</dbReference>
<dbReference type="GO" id="GO:0008360">
    <property type="term" value="P:regulation of cell shape"/>
    <property type="evidence" value="ECO:0007669"/>
    <property type="project" value="UniProtKB-KW"/>
</dbReference>
<keyword evidence="6" id="KW-0812">Transmembrane</keyword>
<evidence type="ECO:0000259" key="14">
    <source>
        <dbReference type="Pfam" id="PF03717"/>
    </source>
</evidence>
<evidence type="ECO:0000256" key="4">
    <source>
        <dbReference type="ARBA" id="ARBA00022519"/>
    </source>
</evidence>
<comment type="subcellular location">
    <subcellularLocation>
        <location evidence="2">Cell membrane</location>
    </subcellularLocation>
    <subcellularLocation>
        <location evidence="1">Membrane</location>
        <topology evidence="1">Single-pass membrane protein</topology>
    </subcellularLocation>
</comment>
<feature type="domain" description="Penicillin-binding protein dimerisation" evidence="14">
    <location>
        <begin position="52"/>
        <end position="151"/>
    </location>
</feature>
<feature type="domain" description="Penicillin-binding protein transpeptidase" evidence="13">
    <location>
        <begin position="191"/>
        <end position="526"/>
    </location>
</feature>
<evidence type="ECO:0000256" key="11">
    <source>
        <dbReference type="ARBA" id="ARBA00023136"/>
    </source>
</evidence>
<dbReference type="Pfam" id="PF03717">
    <property type="entry name" value="PBP_dimer"/>
    <property type="match status" value="1"/>
</dbReference>
<evidence type="ECO:0000256" key="7">
    <source>
        <dbReference type="ARBA" id="ARBA00022801"/>
    </source>
</evidence>
<dbReference type="EMBL" id="MHQD01000041">
    <property type="protein sequence ID" value="OGZ95131.1"/>
    <property type="molecule type" value="Genomic_DNA"/>
</dbReference>
<evidence type="ECO:0000256" key="9">
    <source>
        <dbReference type="ARBA" id="ARBA00022984"/>
    </source>
</evidence>
<dbReference type="GO" id="GO:0071555">
    <property type="term" value="P:cell wall organization"/>
    <property type="evidence" value="ECO:0007669"/>
    <property type="project" value="UniProtKB-KW"/>
</dbReference>
<organism evidence="15 16">
    <name type="scientific">Candidatus Sungbacteria bacterium RIFCSPHIGHO2_01_FULL_50_25</name>
    <dbReference type="NCBI Taxonomy" id="1802265"/>
    <lineage>
        <taxon>Bacteria</taxon>
        <taxon>Candidatus Sungiibacteriota</taxon>
    </lineage>
</organism>
<dbReference type="SUPFAM" id="SSF56601">
    <property type="entry name" value="beta-lactamase/transpeptidase-like"/>
    <property type="match status" value="1"/>
</dbReference>
<keyword evidence="8" id="KW-0133">Cell shape</keyword>
<keyword evidence="7" id="KW-0378">Hydrolase</keyword>
<keyword evidence="11" id="KW-0472">Membrane</keyword>
<dbReference type="NCBIfam" id="TIGR03423">
    <property type="entry name" value="pbp2_mrdA"/>
    <property type="match status" value="1"/>
</dbReference>
<dbReference type="AlphaFoldDB" id="A0A1G2K9B2"/>
<gene>
    <name evidence="15" type="ORF">A2847_00575</name>
</gene>
<dbReference type="GO" id="GO:0009252">
    <property type="term" value="P:peptidoglycan biosynthetic process"/>
    <property type="evidence" value="ECO:0007669"/>
    <property type="project" value="UniProtKB-KW"/>
</dbReference>
<reference evidence="15 16" key="1">
    <citation type="journal article" date="2016" name="Nat. Commun.">
        <title>Thousands of microbial genomes shed light on interconnected biogeochemical processes in an aquifer system.</title>
        <authorList>
            <person name="Anantharaman K."/>
            <person name="Brown C.T."/>
            <person name="Hug L.A."/>
            <person name="Sharon I."/>
            <person name="Castelle C.J."/>
            <person name="Probst A.J."/>
            <person name="Thomas B.C."/>
            <person name="Singh A."/>
            <person name="Wilkins M.J."/>
            <person name="Karaoz U."/>
            <person name="Brodie E.L."/>
            <person name="Williams K.H."/>
            <person name="Hubbard S.S."/>
            <person name="Banfield J.F."/>
        </authorList>
    </citation>
    <scope>NUCLEOTIDE SEQUENCE [LARGE SCALE GENOMIC DNA]</scope>
</reference>
<feature type="non-terminal residue" evidence="15">
    <location>
        <position position="1"/>
    </location>
</feature>
<dbReference type="InterPro" id="IPR050515">
    <property type="entry name" value="Beta-lactam/transpept"/>
</dbReference>
<keyword evidence="4" id="KW-0997">Cell inner membrane</keyword>
<evidence type="ECO:0000256" key="6">
    <source>
        <dbReference type="ARBA" id="ARBA00022692"/>
    </source>
</evidence>
<evidence type="ECO:0000259" key="13">
    <source>
        <dbReference type="Pfam" id="PF00905"/>
    </source>
</evidence>
<sequence>FGIRLNKKAFREARSETHSLVSELGAYLGKPVDYFYDIGFPKDGDPSNLPDTLIIAEDIVPERFLEIAYAVHALPGVEVFENFRRIYQAPLAAAHAVGYLGFATENDINSRPEISADDRVGRSGIEAYYDSILRGNEGKKIVEIDALGRETRFKLLENASQGASLELTLDKELQEASYRVFSSYSGGVKAGSVIALDPNTGEVLALVSYPSFDTNLFSGSLSQKEFSSILENPLRPLVNRAISGEYPPGSTVKPMFGAAALAEGVVTDTRKQIYDPGYIEIPNPYKPGEVTRFLDNKAHGWIDFYDAIAVSANVYFYIVGGGYEGMPGLGIERLERYARAFGFGAPLGIDLYGEQPGLFPNPKWKETAEPDNPMWRVGDTYNVSIGQGGVKVTPLQIASMTVILANGGTLWRPYLLEKARAADGAVVKEQAPEVIRKDFVSEKYIKEAQKGMRQAVESGTLQRLKNLPVRVAAKTGTAQVGKNAPPHTWATVFAPADDPKIVVTAVLEHGGEGATAVVPIVRDILDWYFLYRPKAKTIHN</sequence>
<dbReference type="Proteomes" id="UP000178574">
    <property type="component" value="Unassembled WGS sequence"/>
</dbReference>
<dbReference type="PANTHER" id="PTHR30627:SF2">
    <property type="entry name" value="PEPTIDOGLYCAN D,D-TRANSPEPTIDASE MRDA"/>
    <property type="match status" value="1"/>
</dbReference>